<gene>
    <name evidence="1" type="ORF">B0H03_102116</name>
</gene>
<sequence>MLAGRRHTEVQAGREWTVQPVSSARAVKNYLCPGCAMTIDVGQAHVVAWRADGALGDAASLAGRRHWHTRCWRIRGAR</sequence>
<proteinExistence type="predicted"/>
<evidence type="ECO:0000313" key="1">
    <source>
        <dbReference type="EMBL" id="PWJ65976.1"/>
    </source>
</evidence>
<dbReference type="EMBL" id="QGDV01000002">
    <property type="protein sequence ID" value="PWJ65976.1"/>
    <property type="molecule type" value="Genomic_DNA"/>
</dbReference>
<evidence type="ECO:0008006" key="3">
    <source>
        <dbReference type="Google" id="ProtNLM"/>
    </source>
</evidence>
<accession>A0ABX5LKQ6</accession>
<organism evidence="1 2">
    <name type="scientific">Rathayibacter iranicus NCPPB 2253 = VKM Ac-1602</name>
    <dbReference type="NCBI Taxonomy" id="1328868"/>
    <lineage>
        <taxon>Bacteria</taxon>
        <taxon>Bacillati</taxon>
        <taxon>Actinomycetota</taxon>
        <taxon>Actinomycetes</taxon>
        <taxon>Micrococcales</taxon>
        <taxon>Microbacteriaceae</taxon>
        <taxon>Rathayibacter</taxon>
    </lineage>
</organism>
<reference evidence="1 2" key="1">
    <citation type="submission" date="2018-03" db="EMBL/GenBank/DDBJ databases">
        <title>Genomic Encyclopedia of Type Strains, Phase III (KMG-III): the genomes of soil and plant-associated and newly described type strains.</title>
        <authorList>
            <person name="Whitman W."/>
        </authorList>
    </citation>
    <scope>NUCLEOTIDE SEQUENCE [LARGE SCALE GENOMIC DNA]</scope>
    <source>
        <strain evidence="1 2">VKM Ac-1602</strain>
    </source>
</reference>
<evidence type="ECO:0000313" key="2">
    <source>
        <dbReference type="Proteomes" id="UP000245674"/>
    </source>
</evidence>
<protein>
    <recommendedName>
        <fullName evidence="3">ATP/GTP-binding protein</fullName>
    </recommendedName>
</protein>
<dbReference type="Proteomes" id="UP000245674">
    <property type="component" value="Unassembled WGS sequence"/>
</dbReference>
<comment type="caution">
    <text evidence="1">The sequence shown here is derived from an EMBL/GenBank/DDBJ whole genome shotgun (WGS) entry which is preliminary data.</text>
</comment>
<keyword evidence="2" id="KW-1185">Reference proteome</keyword>
<name>A0ABX5LKQ6_9MICO</name>